<organism evidence="3 4">
    <name type="scientific">Meloidogyne graminicola</name>
    <dbReference type="NCBI Taxonomy" id="189291"/>
    <lineage>
        <taxon>Eukaryota</taxon>
        <taxon>Metazoa</taxon>
        <taxon>Ecdysozoa</taxon>
        <taxon>Nematoda</taxon>
        <taxon>Chromadorea</taxon>
        <taxon>Rhabditida</taxon>
        <taxon>Tylenchina</taxon>
        <taxon>Tylenchomorpha</taxon>
        <taxon>Tylenchoidea</taxon>
        <taxon>Meloidogynidae</taxon>
        <taxon>Meloidogyninae</taxon>
        <taxon>Meloidogyne</taxon>
    </lineage>
</organism>
<dbReference type="OrthoDB" id="8543887at2759"/>
<proteinExistence type="predicted"/>
<feature type="domain" description="FAM69 protein-kinase" evidence="2">
    <location>
        <begin position="440"/>
        <end position="527"/>
    </location>
</feature>
<keyword evidence="1" id="KW-0472">Membrane</keyword>
<dbReference type="Proteomes" id="UP000605970">
    <property type="component" value="Unassembled WGS sequence"/>
</dbReference>
<keyword evidence="1" id="KW-1133">Transmembrane helix</keyword>
<evidence type="ECO:0000259" key="2">
    <source>
        <dbReference type="Pfam" id="PF12260"/>
    </source>
</evidence>
<keyword evidence="1" id="KW-0812">Transmembrane</keyword>
<comment type="caution">
    <text evidence="3">The sequence shown here is derived from an EMBL/GenBank/DDBJ whole genome shotgun (WGS) entry which is preliminary data.</text>
</comment>
<dbReference type="PANTHER" id="PTHR21093">
    <property type="entry name" value="DIVERGENT PROTEIN KINASE DOMAIN 1C-RELATED"/>
    <property type="match status" value="1"/>
</dbReference>
<dbReference type="AlphaFoldDB" id="A0A8S9ZZC0"/>
<reference evidence="3" key="1">
    <citation type="journal article" date="2020" name="Ecol. Evol.">
        <title>Genome structure and content of the rice root-knot nematode (Meloidogyne graminicola).</title>
        <authorList>
            <person name="Phan N.T."/>
            <person name="Danchin E.G.J."/>
            <person name="Klopp C."/>
            <person name="Perfus-Barbeoch L."/>
            <person name="Kozlowski D.K."/>
            <person name="Koutsovoulos G.D."/>
            <person name="Lopez-Roques C."/>
            <person name="Bouchez O."/>
            <person name="Zahm M."/>
            <person name="Besnard G."/>
            <person name="Bellafiore S."/>
        </authorList>
    </citation>
    <scope>NUCLEOTIDE SEQUENCE</scope>
    <source>
        <strain evidence="3">VN-18</strain>
    </source>
</reference>
<protein>
    <submittedName>
        <fullName evidence="3">PIP49_C domain-containing protein</fullName>
    </submittedName>
</protein>
<feature type="transmembrane region" description="Helical" evidence="1">
    <location>
        <begin position="266"/>
        <end position="291"/>
    </location>
</feature>
<accession>A0A8S9ZZC0</accession>
<dbReference type="EMBL" id="JABEBT010000011">
    <property type="protein sequence ID" value="KAF7638628.1"/>
    <property type="molecule type" value="Genomic_DNA"/>
</dbReference>
<gene>
    <name evidence="3" type="ORF">Mgra_00002006</name>
</gene>
<keyword evidence="4" id="KW-1185">Reference proteome</keyword>
<dbReference type="InterPro" id="IPR022049">
    <property type="entry name" value="FAM69_kinase_dom"/>
</dbReference>
<evidence type="ECO:0000256" key="1">
    <source>
        <dbReference type="SAM" id="Phobius"/>
    </source>
</evidence>
<sequence length="532" mass="61822">MSDSLVSNTIQLVLPDGKKKIINCSGNVLEIIKNNCMDKNYENYALVFFGRKLAFDQKLDDIEYLTKDRPVYLVCQNNHQKLLDNEVNVEINKKLQECRASYRLLIKDAPHQLSAEAFKLLLSYMHENNCKNYKQALNDFPNITSDHVGCAAICDFRLLIQFVMKDDKFVFEHPDCLSIFKKALDNIAAKFSSTSTSVRFPNSMSDLPSLNQIAVTGTPEHHKEEWKITIPGLLVYVIRPILIITKRKWIKFKIECFENSGCLFNFPISCISVMLIFCPMIIFIFLIYYGISFANGVDTIPNNEKLPITFYNASTAQLIVDKLCNSWKEGIYSGDFCETLCTKNWSLIDYFEGGNKKVLKMHINGSDIILKMQHPFLDQYDQQIDFKTATDEQFMDMVLDIVNDHLRLDWPRRYKKHLIRKLWPNYKEGLELKESEKRSIWALIQQNEFINQAIIQMSRVTPKILGVCGHSYQSEQLIPFRMKPYYLNLKAKILVHLMGSLKLFYEFLNEPLQWCDVKFENLGLSASYPKDL</sequence>
<dbReference type="Pfam" id="PF12260">
    <property type="entry name" value="PIP49_C"/>
    <property type="match status" value="1"/>
</dbReference>
<name>A0A8S9ZZC0_9BILA</name>
<evidence type="ECO:0000313" key="4">
    <source>
        <dbReference type="Proteomes" id="UP000605970"/>
    </source>
</evidence>
<dbReference type="PANTHER" id="PTHR21093:SF2">
    <property type="entry name" value="DIVERGENT PROTEIN KINASE DOMAIN 1C"/>
    <property type="match status" value="1"/>
</dbReference>
<evidence type="ECO:0000313" key="3">
    <source>
        <dbReference type="EMBL" id="KAF7638628.1"/>
    </source>
</evidence>